<gene>
    <name evidence="2" type="ORF">XYLVIOL_LOCUS8528</name>
</gene>
<organism evidence="2 3">
    <name type="scientific">Xylocopa violacea</name>
    <name type="common">Violet carpenter bee</name>
    <name type="synonym">Apis violacea</name>
    <dbReference type="NCBI Taxonomy" id="135666"/>
    <lineage>
        <taxon>Eukaryota</taxon>
        <taxon>Metazoa</taxon>
        <taxon>Ecdysozoa</taxon>
        <taxon>Arthropoda</taxon>
        <taxon>Hexapoda</taxon>
        <taxon>Insecta</taxon>
        <taxon>Pterygota</taxon>
        <taxon>Neoptera</taxon>
        <taxon>Endopterygota</taxon>
        <taxon>Hymenoptera</taxon>
        <taxon>Apocrita</taxon>
        <taxon>Aculeata</taxon>
        <taxon>Apoidea</taxon>
        <taxon>Anthophila</taxon>
        <taxon>Apidae</taxon>
        <taxon>Xylocopa</taxon>
        <taxon>Xylocopa</taxon>
    </lineage>
</organism>
<comment type="caution">
    <text evidence="2">The sequence shown here is derived from an EMBL/GenBank/DDBJ whole genome shotgun (WGS) entry which is preliminary data.</text>
</comment>
<feature type="region of interest" description="Disordered" evidence="1">
    <location>
        <begin position="451"/>
        <end position="511"/>
    </location>
</feature>
<accession>A0ABP1P3D7</accession>
<dbReference type="Proteomes" id="UP001642520">
    <property type="component" value="Unassembled WGS sequence"/>
</dbReference>
<feature type="region of interest" description="Disordered" evidence="1">
    <location>
        <begin position="396"/>
        <end position="432"/>
    </location>
</feature>
<evidence type="ECO:0000313" key="3">
    <source>
        <dbReference type="Proteomes" id="UP001642520"/>
    </source>
</evidence>
<evidence type="ECO:0000256" key="1">
    <source>
        <dbReference type="SAM" id="MobiDB-lite"/>
    </source>
</evidence>
<dbReference type="EMBL" id="CAXAJV020001296">
    <property type="protein sequence ID" value="CAL7947803.1"/>
    <property type="molecule type" value="Genomic_DNA"/>
</dbReference>
<proteinExistence type="predicted"/>
<name>A0ABP1P3D7_XYLVO</name>
<protein>
    <submittedName>
        <fullName evidence="2">Uncharacterized protein</fullName>
    </submittedName>
</protein>
<sequence>MFSRAAKSIVKTIGQRKYHAGEENIKLAMIGGAGEIGRSLSQMLKQGSKLDVLALYDVTALNKRFSTPIQIRNFSNGESNSRMLTMLEKSRSTKANCQSEGLPESYLSNCTSNACQNNTEELVESLRRLPIAEESVANQLEGTKMASQGDNACASEPQGPRVLAEMGPATFRHGGSIVAEIYRQLPDLPSYLNRTRFSGVCAATTRRPYSNLALFSNSINEQLQLEKLVADFIACPERASKKVDKFAVAMRNGCALEKGDRRCHAKKRDFKRLNGIPSEDIAEKKPFKVPEDRFAIAQKADKRKARAKKCNEPKISEETRLAIEARTDKTVRRSYSLGKTKNWSIPAALSDKKPKMLYGLVRQRQRPLTNFFTRFFDAQNDAASENICTSKYRDCKTDRLGGTRNERVSKRSNNEDKAVGNPAIPRGNGISNVSTSTSNLLSELVVETAETSTMDLERSSRSNVQTQDASEPVDQLEIGSESSEERPTTSSNDENDALGEPQDSRTTMSRKVSSKIALFLENLRLARRDQRSRSTSSLASYDLGTLFEEQRVAATVNQVLLGSVRSFSSSDSDSKSTVRNMLRKLCGKKAKKVDDICEKRRTSCKTTKDECKKAKAPDSCGQKKEPVCKKREIVCEKKKVASCGDREKDPCKKFKKADAKPCKVAEDPCKKLRKPEVHAKSCKPEKPKEDPCDKQRKCETRRTRCKTEQKKTEKSCAKDKCKTDRKSECPPVFRAPGCPKDEGKSGGGDSCRKYSTYASRFRTEST</sequence>
<feature type="compositionally biased region" description="Basic and acidic residues" evidence="1">
    <location>
        <begin position="396"/>
        <end position="418"/>
    </location>
</feature>
<evidence type="ECO:0000313" key="2">
    <source>
        <dbReference type="EMBL" id="CAL7947803.1"/>
    </source>
</evidence>
<keyword evidence="3" id="KW-1185">Reference proteome</keyword>
<reference evidence="2 3" key="1">
    <citation type="submission" date="2024-08" db="EMBL/GenBank/DDBJ databases">
        <authorList>
            <person name="Will J Nash"/>
            <person name="Angela Man"/>
            <person name="Seanna McTaggart"/>
            <person name="Kendall Baker"/>
            <person name="Tom Barker"/>
            <person name="Leah Catchpole"/>
            <person name="Alex Durrant"/>
            <person name="Karim Gharbi"/>
            <person name="Naomi Irish"/>
            <person name="Gemy Kaithakottil"/>
            <person name="Debby Ku"/>
            <person name="Aaliyah Providence"/>
            <person name="Felix Shaw"/>
            <person name="David Swarbreck"/>
            <person name="Chris Watkins"/>
            <person name="Ann M. McCartney"/>
            <person name="Giulio Formenti"/>
            <person name="Alice Mouton"/>
            <person name="Noel Vella"/>
            <person name="Bjorn M von Reumont"/>
            <person name="Adriana Vella"/>
            <person name="Wilfried Haerty"/>
        </authorList>
    </citation>
    <scope>NUCLEOTIDE SEQUENCE [LARGE SCALE GENOMIC DNA]</scope>
</reference>